<dbReference type="RefSeq" id="WP_079718755.1">
    <property type="nucleotide sequence ID" value="NZ_FUYS01000020.1"/>
</dbReference>
<dbReference type="Pfam" id="PF13579">
    <property type="entry name" value="Glyco_trans_4_4"/>
    <property type="match status" value="1"/>
</dbReference>
<evidence type="ECO:0000256" key="1">
    <source>
        <dbReference type="ARBA" id="ARBA00022679"/>
    </source>
</evidence>
<evidence type="ECO:0000313" key="5">
    <source>
        <dbReference type="Proteomes" id="UP000190541"/>
    </source>
</evidence>
<dbReference type="AlphaFoldDB" id="A0A1T5FQQ6"/>
<dbReference type="EMBL" id="FUYS01000020">
    <property type="protein sequence ID" value="SKB98518.1"/>
    <property type="molecule type" value="Genomic_DNA"/>
</dbReference>
<dbReference type="PANTHER" id="PTHR46401">
    <property type="entry name" value="GLYCOSYLTRANSFERASE WBBK-RELATED"/>
    <property type="match status" value="1"/>
</dbReference>
<sequence length="390" mass="43783">MNILRVITSMNPADGGPVQGIRNSIPALEELDVHNEVVCFDAPDASFLRRDSFTIHAIGPAKGPYGYCKDLAPWLQRHFHRFDAVIIHGIWLHNSYGTYQALKQYRKQKGTAPKLFVMPHGMLDPYFQKARGRRLKAIRNWFFWSFIERHVVNGVDGLLFTCEQELLLARETFDLYHPKRELNIGYGIQPPPPYTTKLTHAFHSACSIKLEQPYWLFLSRIHEKKGVDLLVNAYLKLLSEKGDLPALVIAGPGLDTAYGKEMISLAQSNTQILFTGMLTGAAKWGAIYGCEAFILPSHQENFGIAIAEAMACEKPVLISNKVNIWREIKAGGGGLVDTDTEEGVYTMLAHWFQLAQPEKTAMAASAKRTYEAIFTMEKAAIRMVNALKSI</sequence>
<dbReference type="OrthoDB" id="9790710at2"/>
<evidence type="ECO:0000259" key="3">
    <source>
        <dbReference type="Pfam" id="PF13579"/>
    </source>
</evidence>
<feature type="domain" description="Glycosyl transferase family 1" evidence="2">
    <location>
        <begin position="208"/>
        <end position="332"/>
    </location>
</feature>
<dbReference type="GO" id="GO:0009103">
    <property type="term" value="P:lipopolysaccharide biosynthetic process"/>
    <property type="evidence" value="ECO:0007669"/>
    <property type="project" value="TreeGrafter"/>
</dbReference>
<feature type="domain" description="Glycosyltransferase subfamily 4-like N-terminal" evidence="3">
    <location>
        <begin position="15"/>
        <end position="171"/>
    </location>
</feature>
<dbReference type="Proteomes" id="UP000190541">
    <property type="component" value="Unassembled WGS sequence"/>
</dbReference>
<dbReference type="SUPFAM" id="SSF53756">
    <property type="entry name" value="UDP-Glycosyltransferase/glycogen phosphorylase"/>
    <property type="match status" value="1"/>
</dbReference>
<keyword evidence="5" id="KW-1185">Reference proteome</keyword>
<reference evidence="4 5" key="1">
    <citation type="submission" date="2017-02" db="EMBL/GenBank/DDBJ databases">
        <authorList>
            <person name="Peterson S.W."/>
        </authorList>
    </citation>
    <scope>NUCLEOTIDE SEQUENCE [LARGE SCALE GENOMIC DNA]</scope>
    <source>
        <strain evidence="4 5">DSM 22899</strain>
    </source>
</reference>
<organism evidence="4 5">
    <name type="scientific">Parapedobacter luteus</name>
    <dbReference type="NCBI Taxonomy" id="623280"/>
    <lineage>
        <taxon>Bacteria</taxon>
        <taxon>Pseudomonadati</taxon>
        <taxon>Bacteroidota</taxon>
        <taxon>Sphingobacteriia</taxon>
        <taxon>Sphingobacteriales</taxon>
        <taxon>Sphingobacteriaceae</taxon>
        <taxon>Parapedobacter</taxon>
    </lineage>
</organism>
<dbReference type="InterPro" id="IPR001296">
    <property type="entry name" value="Glyco_trans_1"/>
</dbReference>
<dbReference type="GO" id="GO:0016757">
    <property type="term" value="F:glycosyltransferase activity"/>
    <property type="evidence" value="ECO:0007669"/>
    <property type="project" value="InterPro"/>
</dbReference>
<gene>
    <name evidence="4" type="ORF">SAMN05660226_04146</name>
</gene>
<proteinExistence type="predicted"/>
<name>A0A1T5FQQ6_9SPHI</name>
<protein>
    <submittedName>
        <fullName evidence="4">Glycosyltransferase involved in cell wall bisynthesis</fullName>
    </submittedName>
</protein>
<evidence type="ECO:0000313" key="4">
    <source>
        <dbReference type="EMBL" id="SKB98518.1"/>
    </source>
</evidence>
<dbReference type="InterPro" id="IPR028098">
    <property type="entry name" value="Glyco_trans_4-like_N"/>
</dbReference>
<dbReference type="STRING" id="623280.SAMN05660226_04146"/>
<dbReference type="Gene3D" id="3.40.50.2000">
    <property type="entry name" value="Glycogen Phosphorylase B"/>
    <property type="match status" value="2"/>
</dbReference>
<dbReference type="PANTHER" id="PTHR46401:SF2">
    <property type="entry name" value="GLYCOSYLTRANSFERASE WBBK-RELATED"/>
    <property type="match status" value="1"/>
</dbReference>
<evidence type="ECO:0000259" key="2">
    <source>
        <dbReference type="Pfam" id="PF00534"/>
    </source>
</evidence>
<keyword evidence="1 4" id="KW-0808">Transferase</keyword>
<dbReference type="Pfam" id="PF00534">
    <property type="entry name" value="Glycos_transf_1"/>
    <property type="match status" value="1"/>
</dbReference>
<accession>A0A1T5FQQ6</accession>